<evidence type="ECO:0000256" key="6">
    <source>
        <dbReference type="ARBA" id="ARBA00022989"/>
    </source>
</evidence>
<proteinExistence type="inferred from homology"/>
<organism evidence="9 10">
    <name type="scientific">Cinnamomum micranthum f. kanehirae</name>
    <dbReference type="NCBI Taxonomy" id="337451"/>
    <lineage>
        <taxon>Eukaryota</taxon>
        <taxon>Viridiplantae</taxon>
        <taxon>Streptophyta</taxon>
        <taxon>Embryophyta</taxon>
        <taxon>Tracheophyta</taxon>
        <taxon>Spermatophyta</taxon>
        <taxon>Magnoliopsida</taxon>
        <taxon>Magnoliidae</taxon>
        <taxon>Laurales</taxon>
        <taxon>Lauraceae</taxon>
        <taxon>Cinnamomum</taxon>
    </lineage>
</organism>
<keyword evidence="7 8" id="KW-0472">Membrane</keyword>
<dbReference type="PANTHER" id="PTHR11654">
    <property type="entry name" value="OLIGOPEPTIDE TRANSPORTER-RELATED"/>
    <property type="match status" value="1"/>
</dbReference>
<dbReference type="InterPro" id="IPR000109">
    <property type="entry name" value="POT_fam"/>
</dbReference>
<dbReference type="GO" id="GO:0080054">
    <property type="term" value="F:low-affinity nitrate transmembrane transporter activity"/>
    <property type="evidence" value="ECO:0007669"/>
    <property type="project" value="UniProtKB-ARBA"/>
</dbReference>
<evidence type="ECO:0000256" key="3">
    <source>
        <dbReference type="ARBA" id="ARBA00022448"/>
    </source>
</evidence>
<dbReference type="PROSITE" id="PS01022">
    <property type="entry name" value="PTR2_1"/>
    <property type="match status" value="2"/>
</dbReference>
<dbReference type="GO" id="GO:0042937">
    <property type="term" value="F:tripeptide transmembrane transporter activity"/>
    <property type="evidence" value="ECO:0007669"/>
    <property type="project" value="InterPro"/>
</dbReference>
<feature type="transmembrane region" description="Helical" evidence="8">
    <location>
        <begin position="340"/>
        <end position="360"/>
    </location>
</feature>
<feature type="transmembrane region" description="Helical" evidence="8">
    <location>
        <begin position="417"/>
        <end position="438"/>
    </location>
</feature>
<dbReference type="Proteomes" id="UP000283530">
    <property type="component" value="Unassembled WGS sequence"/>
</dbReference>
<evidence type="ECO:0000256" key="7">
    <source>
        <dbReference type="ARBA" id="ARBA00023136"/>
    </source>
</evidence>
<feature type="transmembrane region" description="Helical" evidence="8">
    <location>
        <begin position="802"/>
        <end position="824"/>
    </location>
</feature>
<keyword evidence="4" id="KW-0597">Phosphoprotein</keyword>
<reference evidence="9 10" key="1">
    <citation type="journal article" date="2019" name="Nat. Plants">
        <title>Stout camphor tree genome fills gaps in understanding of flowering plant genome evolution.</title>
        <authorList>
            <person name="Chaw S.M."/>
            <person name="Liu Y.C."/>
            <person name="Wu Y.W."/>
            <person name="Wang H.Y."/>
            <person name="Lin C.I."/>
            <person name="Wu C.S."/>
            <person name="Ke H.M."/>
            <person name="Chang L.Y."/>
            <person name="Hsu C.Y."/>
            <person name="Yang H.T."/>
            <person name="Sudianto E."/>
            <person name="Hsu M.H."/>
            <person name="Wu K.P."/>
            <person name="Wang L.N."/>
            <person name="Leebens-Mack J.H."/>
            <person name="Tsai I.J."/>
        </authorList>
    </citation>
    <scope>NUCLEOTIDE SEQUENCE [LARGE SCALE GENOMIC DNA]</scope>
    <source>
        <strain evidence="10">cv. Chaw 1501</strain>
        <tissue evidence="9">Young leaves</tissue>
    </source>
</reference>
<dbReference type="InterPro" id="IPR044739">
    <property type="entry name" value="NRT1/PTR"/>
</dbReference>
<keyword evidence="10" id="KW-1185">Reference proteome</keyword>
<dbReference type="Pfam" id="PF00854">
    <property type="entry name" value="PTR2"/>
    <property type="match status" value="2"/>
</dbReference>
<comment type="caution">
    <text evidence="9">The sequence shown here is derived from an EMBL/GenBank/DDBJ whole genome shotgun (WGS) entry which is preliminary data.</text>
</comment>
<evidence type="ECO:0000256" key="5">
    <source>
        <dbReference type="ARBA" id="ARBA00022692"/>
    </source>
</evidence>
<feature type="transmembrane region" description="Helical" evidence="8">
    <location>
        <begin position="196"/>
        <end position="215"/>
    </location>
</feature>
<dbReference type="OrthoDB" id="8904098at2759"/>
<feature type="transmembrane region" description="Helical" evidence="8">
    <location>
        <begin position="777"/>
        <end position="796"/>
    </location>
</feature>
<keyword evidence="3" id="KW-0813">Transport</keyword>
<dbReference type="InterPro" id="IPR036259">
    <property type="entry name" value="MFS_trans_sf"/>
</dbReference>
<feature type="transmembrane region" description="Helical" evidence="8">
    <location>
        <begin position="997"/>
        <end position="1018"/>
    </location>
</feature>
<keyword evidence="5 8" id="KW-0812">Transmembrane</keyword>
<accession>A0A443NRF6</accession>
<feature type="transmembrane region" description="Helical" evidence="8">
    <location>
        <begin position="1126"/>
        <end position="1145"/>
    </location>
</feature>
<feature type="transmembrane region" description="Helical" evidence="8">
    <location>
        <begin position="78"/>
        <end position="98"/>
    </location>
</feature>
<feature type="transmembrane region" description="Helical" evidence="8">
    <location>
        <begin position="221"/>
        <end position="241"/>
    </location>
</feature>
<feature type="transmembrane region" description="Helical" evidence="8">
    <location>
        <begin position="1081"/>
        <end position="1102"/>
    </location>
</feature>
<dbReference type="FunFam" id="1.20.1250.20:FF:000147">
    <property type="entry name" value="Protein NRT1/ PTR family 5.10"/>
    <property type="match status" value="2"/>
</dbReference>
<feature type="transmembrane region" description="Helical" evidence="8">
    <location>
        <begin position="105"/>
        <end position="127"/>
    </location>
</feature>
<dbReference type="GO" id="GO:0009705">
    <property type="term" value="C:plant-type vacuole membrane"/>
    <property type="evidence" value="ECO:0007669"/>
    <property type="project" value="UniProtKB-ARBA"/>
</dbReference>
<gene>
    <name evidence="9" type="ORF">CKAN_00976700</name>
</gene>
<evidence type="ECO:0000256" key="1">
    <source>
        <dbReference type="ARBA" id="ARBA00004141"/>
    </source>
</evidence>
<dbReference type="CDD" id="cd17417">
    <property type="entry name" value="MFS_NPF5"/>
    <property type="match status" value="2"/>
</dbReference>
<comment type="subcellular location">
    <subcellularLocation>
        <location evidence="1">Membrane</location>
        <topology evidence="1">Multi-pass membrane protein</topology>
    </subcellularLocation>
</comment>
<feature type="transmembrane region" description="Helical" evidence="8">
    <location>
        <begin position="686"/>
        <end position="708"/>
    </location>
</feature>
<dbReference type="SUPFAM" id="SSF103473">
    <property type="entry name" value="MFS general substrate transporter"/>
    <property type="match status" value="2"/>
</dbReference>
<evidence type="ECO:0000256" key="4">
    <source>
        <dbReference type="ARBA" id="ARBA00022553"/>
    </source>
</evidence>
<evidence type="ECO:0000313" key="10">
    <source>
        <dbReference type="Proteomes" id="UP000283530"/>
    </source>
</evidence>
<dbReference type="InterPro" id="IPR018456">
    <property type="entry name" value="PTR2_symporter_CS"/>
</dbReference>
<dbReference type="GO" id="GO:0071916">
    <property type="term" value="F:dipeptide transmembrane transporter activity"/>
    <property type="evidence" value="ECO:0007669"/>
    <property type="project" value="InterPro"/>
</dbReference>
<comment type="similarity">
    <text evidence="2">Belongs to the major facilitator superfamily. Proton-dependent oligopeptide transporter (POT/PTR) (TC 2.A.17) family.</text>
</comment>
<dbReference type="AlphaFoldDB" id="A0A443NRF6"/>
<dbReference type="EMBL" id="QPKB01000003">
    <property type="protein sequence ID" value="RWR81099.1"/>
    <property type="molecule type" value="Genomic_DNA"/>
</dbReference>
<feature type="transmembrane region" description="Helical" evidence="8">
    <location>
        <begin position="1050"/>
        <end position="1069"/>
    </location>
</feature>
<evidence type="ECO:0000256" key="2">
    <source>
        <dbReference type="ARBA" id="ARBA00005982"/>
    </source>
</evidence>
<feature type="transmembrane region" description="Helical" evidence="8">
    <location>
        <begin position="919"/>
        <end position="940"/>
    </location>
</feature>
<feature type="transmembrane region" description="Helical" evidence="8">
    <location>
        <begin position="501"/>
        <end position="522"/>
    </location>
</feature>
<feature type="transmembrane region" description="Helical" evidence="8">
    <location>
        <begin position="659"/>
        <end position="679"/>
    </location>
</feature>
<protein>
    <submittedName>
        <fullName evidence="9">Proton-dependent oligopeptide transporter family</fullName>
    </submittedName>
</protein>
<feature type="transmembrane region" description="Helical" evidence="8">
    <location>
        <begin position="147"/>
        <end position="167"/>
    </location>
</feature>
<feature type="transmembrane region" description="Helical" evidence="8">
    <location>
        <begin position="728"/>
        <end position="746"/>
    </location>
</feature>
<feature type="transmembrane region" description="Helical" evidence="8">
    <location>
        <begin position="380"/>
        <end position="397"/>
    </location>
</feature>
<sequence length="1160" mass="127078">MAVSASEALLGDTVYGAVDYKGSPVTRSTTGGWRSASFIIGVEMAERFAYYGISSNLISYLTGSLHQSTAAAAENVNAWLGAISMLPLLGAFVADSYLGRYRTILFSSILYVLGLGLLTLSAALRSLQPPECVIETLSTSSCPSPTQFQVVFVFLSLYFVALAEGGFKPCVQAFGADQLDPHNPEESKSKSSFFNWWYFGSCCSNVVSLWILNYIQDNLSWGLGFGVPCISMILAVVVFLLGTKTYRYYMKEEKNPFMSILVVFVAAARNRGGPSSSTDGRSLLPIDYEATKAPFYSSSTQFKFLDRAATALENPDSLKEGWSVCTMNQVEDAKLVLRSVPIWASCLIYGVVFAQSYTFFTKQGSTMERGIVSGFQIPPATLQTFICLSVVILIPIYDQAFVPVTRAITGLPSGITLLQRIGIGMFLSVISMVVAALVEAQRLAVARDAGLIDKPTSIVPMSVWWLLPQYVLFGVVEVFAMIGLQEFFYDQVPDGLRSMGMSIFLSIFGIGSFISGFLISVIEKVTTTNNGDSWFSNNLNQAHIDYFYWLLAGLNAIGLGIYLYFAKSYTYKKMRNRRRRKMAISATEALLGDAVYGAVDYKGCPVTRSTTGGWRSASFIIGVEMAERFTFYAIWSNLISYLTGPLHQSTADAAANVNTWTGAGCMLTLLGAFVADSYLGRYRTIFYSSLLYVLGSGLLTLSATLRSLRPPDCEIKTSSTSSCPSPTQFQVIFFFLSLYVVALALGGHKPCVQAFGADQFDPCDPEESKSKSSFFNWWNFGISCSNVVSLGIVNYIQDNVSWGLGFGVPCISMIVALVVFLLGYKTYRYCAIEEKNPFVSILQVFMAAACNGRGSSSTTDRKSLLPVDYEATKAPVRGSSTQFKFLDRAVATENPDSLKQGWTICTISQVEDVKMVLQLVPIWATCLIYAVVVSQSPTFFTKQGSTMERGIGSGFQIPPATLQTFISLSVLTVIPIYDRVFVPSTRAITGLPTGITLLQRIGIGMFLSVVAMVVAALVETQRLSVARDAGLTDKPAATVPMSVWWLFPQYALFGVSDVFVMVGLQELFYDQVPDDIRSVGMALNLSIFGIGNFISGFLISVIEKVTTSGNGESWFSNNLNRAHLDYFYWLLAGLSAIELGIYLCFAKSYVYKNKRDVISM</sequence>
<feature type="transmembrane region" description="Helical" evidence="8">
    <location>
        <begin position="546"/>
        <end position="565"/>
    </location>
</feature>
<feature type="transmembrane region" description="Helical" evidence="8">
    <location>
        <begin position="960"/>
        <end position="977"/>
    </location>
</feature>
<evidence type="ECO:0000256" key="8">
    <source>
        <dbReference type="SAM" id="Phobius"/>
    </source>
</evidence>
<feature type="transmembrane region" description="Helical" evidence="8">
    <location>
        <begin position="629"/>
        <end position="647"/>
    </location>
</feature>
<keyword evidence="6 8" id="KW-1133">Transmembrane helix</keyword>
<name>A0A443NRF6_9MAGN</name>
<evidence type="ECO:0000313" key="9">
    <source>
        <dbReference type="EMBL" id="RWR81099.1"/>
    </source>
</evidence>
<dbReference type="Gene3D" id="1.20.1250.20">
    <property type="entry name" value="MFS general substrate transporter like domains"/>
    <property type="match status" value="2"/>
</dbReference>